<name>A0A7Y0ENH8_9BIFI</name>
<sequence>MDNISKIMVADGRVRLCEFPMPPVVSDASLARDMALNWLTKSGRKRVQAADALVLYWDNEVMSRLNQVLAPFCQYLSWSLAPTIAATGMLPEDIPLDAYWRVETIDLNRQGRLFISVKPDWLHSIAEFNRIVDRVLPQLDPSLDLRLYEDPYSNPNRIGLCTATGIVPWSVAQGYVAACDRFTKA</sequence>
<evidence type="ECO:0000313" key="2">
    <source>
        <dbReference type="Proteomes" id="UP000532194"/>
    </source>
</evidence>
<reference evidence="1 2" key="1">
    <citation type="submission" date="2020-02" db="EMBL/GenBank/DDBJ databases">
        <title>Characterization of phylogenetic diversity of novel bifidobacterial species isolated in Czech ZOOs.</title>
        <authorList>
            <person name="Lugli G.A."/>
            <person name="Vera N.B."/>
            <person name="Ventura M."/>
        </authorList>
    </citation>
    <scope>NUCLEOTIDE SEQUENCE [LARGE SCALE GENOMIC DNA]</scope>
    <source>
        <strain evidence="1 2">DSM 109957</strain>
    </source>
</reference>
<dbReference type="Proteomes" id="UP000532194">
    <property type="component" value="Unassembled WGS sequence"/>
</dbReference>
<evidence type="ECO:0000313" key="1">
    <source>
        <dbReference type="EMBL" id="NMM93427.1"/>
    </source>
</evidence>
<dbReference type="EMBL" id="JAAIII010000001">
    <property type="protein sequence ID" value="NMM93427.1"/>
    <property type="molecule type" value="Genomic_DNA"/>
</dbReference>
<keyword evidence="2" id="KW-1185">Reference proteome</keyword>
<dbReference type="RefSeq" id="WP_169171438.1">
    <property type="nucleotide sequence ID" value="NZ_JAAIII010000001.1"/>
</dbReference>
<comment type="caution">
    <text evidence="1">The sequence shown here is derived from an EMBL/GenBank/DDBJ whole genome shotgun (WGS) entry which is preliminary data.</text>
</comment>
<dbReference type="AlphaFoldDB" id="A0A7Y0ENH8"/>
<accession>A0A7Y0ENH8</accession>
<protein>
    <submittedName>
        <fullName evidence="1">Uncharacterized protein</fullName>
    </submittedName>
</protein>
<organism evidence="1 2">
    <name type="scientific">Bifidobacterium oedipodis</name>
    <dbReference type="NCBI Taxonomy" id="2675322"/>
    <lineage>
        <taxon>Bacteria</taxon>
        <taxon>Bacillati</taxon>
        <taxon>Actinomycetota</taxon>
        <taxon>Actinomycetes</taxon>
        <taxon>Bifidobacteriales</taxon>
        <taxon>Bifidobacteriaceae</taxon>
        <taxon>Bifidobacterium</taxon>
    </lineage>
</organism>
<gene>
    <name evidence="1" type="ORF">G1C95_0612</name>
</gene>
<proteinExistence type="predicted"/>